<organism evidence="9 10">
    <name type="scientific">Pseudomicrostroma glucosiphilum</name>
    <dbReference type="NCBI Taxonomy" id="1684307"/>
    <lineage>
        <taxon>Eukaryota</taxon>
        <taxon>Fungi</taxon>
        <taxon>Dikarya</taxon>
        <taxon>Basidiomycota</taxon>
        <taxon>Ustilaginomycotina</taxon>
        <taxon>Exobasidiomycetes</taxon>
        <taxon>Microstromatales</taxon>
        <taxon>Microstromatales incertae sedis</taxon>
        <taxon>Pseudomicrostroma</taxon>
    </lineage>
</organism>
<feature type="region of interest" description="Disordered" evidence="6">
    <location>
        <begin position="733"/>
        <end position="766"/>
    </location>
</feature>
<dbReference type="GO" id="GO:0005096">
    <property type="term" value="F:GTPase activator activity"/>
    <property type="evidence" value="ECO:0007669"/>
    <property type="project" value="UniProtKB-KW"/>
</dbReference>
<evidence type="ECO:0000256" key="3">
    <source>
        <dbReference type="ARBA" id="ARBA00022771"/>
    </source>
</evidence>
<gene>
    <name evidence="9" type="ORF">BCV69DRAFT_210495</name>
</gene>
<dbReference type="Gene3D" id="1.10.220.150">
    <property type="entry name" value="Arf GTPase activating protein"/>
    <property type="match status" value="1"/>
</dbReference>
<dbReference type="Gene3D" id="2.30.29.30">
    <property type="entry name" value="Pleckstrin-homology domain (PH domain)/Phosphotyrosine-binding domain (PTB)"/>
    <property type="match status" value="1"/>
</dbReference>
<dbReference type="Pfam" id="PF01412">
    <property type="entry name" value="ArfGap"/>
    <property type="match status" value="1"/>
</dbReference>
<dbReference type="SUPFAM" id="SSF50729">
    <property type="entry name" value="PH domain-like"/>
    <property type="match status" value="1"/>
</dbReference>
<dbReference type="CDD" id="cd08204">
    <property type="entry name" value="ArfGap"/>
    <property type="match status" value="1"/>
</dbReference>
<evidence type="ECO:0000256" key="1">
    <source>
        <dbReference type="ARBA" id="ARBA00022468"/>
    </source>
</evidence>
<dbReference type="PANTHER" id="PTHR23180">
    <property type="entry name" value="CENTAURIN/ARF"/>
    <property type="match status" value="1"/>
</dbReference>
<evidence type="ECO:0000313" key="10">
    <source>
        <dbReference type="Proteomes" id="UP000245942"/>
    </source>
</evidence>
<dbReference type="PRINTS" id="PR00405">
    <property type="entry name" value="REVINTRACTNG"/>
</dbReference>
<feature type="domain" description="Arf-GAP" evidence="8">
    <location>
        <begin position="847"/>
        <end position="933"/>
    </location>
</feature>
<feature type="domain" description="PH" evidence="7">
    <location>
        <begin position="532"/>
        <end position="647"/>
    </location>
</feature>
<dbReference type="Proteomes" id="UP000245942">
    <property type="component" value="Unassembled WGS sequence"/>
</dbReference>
<feature type="compositionally biased region" description="Pro residues" evidence="6">
    <location>
        <begin position="510"/>
        <end position="520"/>
    </location>
</feature>
<dbReference type="PROSITE" id="PS50003">
    <property type="entry name" value="PH_DOMAIN"/>
    <property type="match status" value="1"/>
</dbReference>
<evidence type="ECO:0000259" key="7">
    <source>
        <dbReference type="PROSITE" id="PS50003"/>
    </source>
</evidence>
<dbReference type="SMART" id="SM00105">
    <property type="entry name" value="ArfGap"/>
    <property type="match status" value="1"/>
</dbReference>
<keyword evidence="4" id="KW-0862">Zinc</keyword>
<dbReference type="Pfam" id="PF00169">
    <property type="entry name" value="PH"/>
    <property type="match status" value="1"/>
</dbReference>
<dbReference type="FunFam" id="1.10.220.150:FF:000009">
    <property type="entry name" value="stromal membrane-associated protein 1 isoform X1"/>
    <property type="match status" value="1"/>
</dbReference>
<keyword evidence="10" id="KW-1185">Reference proteome</keyword>
<feature type="compositionally biased region" description="Polar residues" evidence="6">
    <location>
        <begin position="327"/>
        <end position="338"/>
    </location>
</feature>
<dbReference type="GeneID" id="37011480"/>
<keyword evidence="3 5" id="KW-0863">Zinc-finger</keyword>
<evidence type="ECO:0000259" key="8">
    <source>
        <dbReference type="PROSITE" id="PS50115"/>
    </source>
</evidence>
<feature type="region of interest" description="Disordered" evidence="6">
    <location>
        <begin position="785"/>
        <end position="804"/>
    </location>
</feature>
<reference evidence="9 10" key="1">
    <citation type="journal article" date="2018" name="Mol. Biol. Evol.">
        <title>Broad Genomic Sampling Reveals a Smut Pathogenic Ancestry of the Fungal Clade Ustilaginomycotina.</title>
        <authorList>
            <person name="Kijpornyongpan T."/>
            <person name="Mondo S.J."/>
            <person name="Barry K."/>
            <person name="Sandor L."/>
            <person name="Lee J."/>
            <person name="Lipzen A."/>
            <person name="Pangilinan J."/>
            <person name="LaButti K."/>
            <person name="Hainaut M."/>
            <person name="Henrissat B."/>
            <person name="Grigoriev I.V."/>
            <person name="Spatafora J.W."/>
            <person name="Aime M.C."/>
        </authorList>
    </citation>
    <scope>NUCLEOTIDE SEQUENCE [LARGE SCALE GENOMIC DNA]</scope>
    <source>
        <strain evidence="9 10">MCA 4718</strain>
    </source>
</reference>
<dbReference type="EMBL" id="KZ819328">
    <property type="protein sequence ID" value="PWN20456.1"/>
    <property type="molecule type" value="Genomic_DNA"/>
</dbReference>
<feature type="region of interest" description="Disordered" evidence="6">
    <location>
        <begin position="810"/>
        <end position="840"/>
    </location>
</feature>
<dbReference type="InterPro" id="IPR001849">
    <property type="entry name" value="PH_domain"/>
</dbReference>
<feature type="region of interest" description="Disordered" evidence="6">
    <location>
        <begin position="167"/>
        <end position="187"/>
    </location>
</feature>
<dbReference type="STRING" id="1684307.A0A316U5F2"/>
<dbReference type="InterPro" id="IPR011993">
    <property type="entry name" value="PH-like_dom_sf"/>
</dbReference>
<evidence type="ECO:0008006" key="11">
    <source>
        <dbReference type="Google" id="ProtNLM"/>
    </source>
</evidence>
<dbReference type="InterPro" id="IPR038508">
    <property type="entry name" value="ArfGAP_dom_sf"/>
</dbReference>
<evidence type="ECO:0000256" key="5">
    <source>
        <dbReference type="PROSITE-ProRule" id="PRU00288"/>
    </source>
</evidence>
<dbReference type="PANTHER" id="PTHR23180:SF160">
    <property type="entry name" value="ADP-RIBOSYLATION FACTOR GTPASE-ACTIVATING PROTEIN EFFECTOR PROTEIN 1"/>
    <property type="match status" value="1"/>
</dbReference>
<feature type="region of interest" description="Disordered" evidence="6">
    <location>
        <begin position="318"/>
        <end position="464"/>
    </location>
</feature>
<feature type="compositionally biased region" description="Polar residues" evidence="6">
    <location>
        <begin position="733"/>
        <end position="750"/>
    </location>
</feature>
<accession>A0A316U5F2</accession>
<dbReference type="AlphaFoldDB" id="A0A316U5F2"/>
<dbReference type="OrthoDB" id="10266696at2759"/>
<feature type="region of interest" description="Disordered" evidence="6">
    <location>
        <begin position="502"/>
        <end position="540"/>
    </location>
</feature>
<dbReference type="RefSeq" id="XP_025347616.1">
    <property type="nucleotide sequence ID" value="XM_025489746.1"/>
</dbReference>
<dbReference type="GO" id="GO:0008270">
    <property type="term" value="F:zinc ion binding"/>
    <property type="evidence" value="ECO:0007669"/>
    <property type="project" value="UniProtKB-KW"/>
</dbReference>
<evidence type="ECO:0000256" key="4">
    <source>
        <dbReference type="ARBA" id="ARBA00022833"/>
    </source>
</evidence>
<dbReference type="SUPFAM" id="SSF57863">
    <property type="entry name" value="ArfGap/RecO-like zinc finger"/>
    <property type="match status" value="1"/>
</dbReference>
<evidence type="ECO:0000256" key="2">
    <source>
        <dbReference type="ARBA" id="ARBA00022723"/>
    </source>
</evidence>
<dbReference type="InterPro" id="IPR037278">
    <property type="entry name" value="ARFGAP/RecO"/>
</dbReference>
<keyword evidence="2" id="KW-0479">Metal-binding</keyword>
<proteinExistence type="predicted"/>
<keyword evidence="1" id="KW-0343">GTPase activation</keyword>
<evidence type="ECO:0000256" key="6">
    <source>
        <dbReference type="SAM" id="MobiDB-lite"/>
    </source>
</evidence>
<feature type="compositionally biased region" description="Polar residues" evidence="6">
    <location>
        <begin position="378"/>
        <end position="404"/>
    </location>
</feature>
<protein>
    <recommendedName>
        <fullName evidence="11">ArfGap-domain-containing protein</fullName>
    </recommendedName>
</protein>
<dbReference type="InterPro" id="IPR045258">
    <property type="entry name" value="ACAP1/2/3-like"/>
</dbReference>
<evidence type="ECO:0000313" key="9">
    <source>
        <dbReference type="EMBL" id="PWN20456.1"/>
    </source>
</evidence>
<feature type="compositionally biased region" description="Polar residues" evidence="6">
    <location>
        <begin position="817"/>
        <end position="831"/>
    </location>
</feature>
<name>A0A316U5F2_9BASI</name>
<dbReference type="SMART" id="SM00233">
    <property type="entry name" value="PH"/>
    <property type="match status" value="1"/>
</dbReference>
<dbReference type="InterPro" id="IPR001164">
    <property type="entry name" value="ArfGAP_dom"/>
</dbReference>
<feature type="compositionally biased region" description="Polar residues" evidence="6">
    <location>
        <begin position="442"/>
        <end position="462"/>
    </location>
</feature>
<dbReference type="PROSITE" id="PS50115">
    <property type="entry name" value="ARFGAP"/>
    <property type="match status" value="1"/>
</dbReference>
<sequence length="983" mass="107146">MNSSRYPSNIPLDHTEIALSDIEDDSPVVRAAITNLQKRTNQLQKLSKAVLHSVTGVKEALDSLNFKEACLDASLADLATLLPAFGETALPPLLARRRALAGSRKQEKAELSRNLERPLKTISDQCKLVLSKQMRYELQSKSYYSATHRWLGEGAISSAALSSGSSPSRDASRIDSSSQSQLNFSVSHPEEQRVRELRFLLTRLDLYDQLLQLHGGEAELSLVLPAANNGNAYSESIAESMNGLFAAEKDKVENRKSACRHRIANVKDELRLSDAVIQDLAPGGKEFDDLLASSKQAQPKSPPAAAKFLSALPAIPRRHSARPAPGSQEQARGQVRSTPPSPSSPGFMKPLSNALQRFKSGHTASSSSLENGDGLLDNASSTSAERASITSRRLSFNRLPSDSRSYWPPRRSVSLKRGSDMIPGTSSSSDAYVALMPREGASTPTSPSLVRNQPFQSPTTGSVEDHFHWRRTSFQGFASKTPSPRPHANALSLSATHDAAWSHMPSLTSPSPPSRPPPSPSADMSRSVSSPARKKEGTLWVMGKQVTSDFSSEAPRSAKKSSLWSEAWVVLSGSGHLSEHTGWRGKKTIMTPTQPMIDLQFATVRETRAVERKFVFEVVTRHGRRLYQASTESGMQEWIKAISNAIESLCNGTSSIRQVDKVARTEGLALAATEASFKGLIGSPRWSENLSELGIISPSKLFGNGKEQRRLRSSAAFDDGATSTGSDIEVMAETSSSGISNKTPLSQYVPSSRRESGVRSKLKHSTNDDAAIDLRIEAAVHSSFGSGSKYSGGPQSAPCSSSKRFSLDVPTSDWHRQTSSASHARTQSAVSEYNDGSRPPSVRRALAQEIDCLSRLPVNSLCADCRKPNPRWASWSLCESTCCVFVCITCAGMHRSLGVHLSKVKSVDLDDWTEEQVDNARQWNNVKANAIWEELRKIGSSSELRNATSVQAPRKGEKDLWNVKYVQQAWRTEPFGPLDPSRG</sequence>